<reference evidence="1 2" key="1">
    <citation type="journal article" date="2012" name="New Phytol.">
        <title>Insight into trade-off between wood decay and parasitism from the genome of a fungal forest pathogen.</title>
        <authorList>
            <person name="Olson A."/>
            <person name="Aerts A."/>
            <person name="Asiegbu F."/>
            <person name="Belbahri L."/>
            <person name="Bouzid O."/>
            <person name="Broberg A."/>
            <person name="Canback B."/>
            <person name="Coutinho P.M."/>
            <person name="Cullen D."/>
            <person name="Dalman K."/>
            <person name="Deflorio G."/>
            <person name="van Diepen L.T."/>
            <person name="Dunand C."/>
            <person name="Duplessis S."/>
            <person name="Durling M."/>
            <person name="Gonthier P."/>
            <person name="Grimwood J."/>
            <person name="Fossdal C.G."/>
            <person name="Hansson D."/>
            <person name="Henrissat B."/>
            <person name="Hietala A."/>
            <person name="Himmelstrand K."/>
            <person name="Hoffmeister D."/>
            <person name="Hogberg N."/>
            <person name="James T.Y."/>
            <person name="Karlsson M."/>
            <person name="Kohler A."/>
            <person name="Kues U."/>
            <person name="Lee Y.H."/>
            <person name="Lin Y.C."/>
            <person name="Lind M."/>
            <person name="Lindquist E."/>
            <person name="Lombard V."/>
            <person name="Lucas S."/>
            <person name="Lunden K."/>
            <person name="Morin E."/>
            <person name="Murat C."/>
            <person name="Park J."/>
            <person name="Raffaello T."/>
            <person name="Rouze P."/>
            <person name="Salamov A."/>
            <person name="Schmutz J."/>
            <person name="Solheim H."/>
            <person name="Stahlberg J."/>
            <person name="Velez H."/>
            <person name="de Vries R.P."/>
            <person name="Wiebenga A."/>
            <person name="Woodward S."/>
            <person name="Yakovlev I."/>
            <person name="Garbelotto M."/>
            <person name="Martin F."/>
            <person name="Grigoriev I.V."/>
            <person name="Stenlid J."/>
        </authorList>
    </citation>
    <scope>NUCLEOTIDE SEQUENCE [LARGE SCALE GENOMIC DNA]</scope>
    <source>
        <strain evidence="1 2">TC 32-1</strain>
    </source>
</reference>
<feature type="non-terminal residue" evidence="1">
    <location>
        <position position="101"/>
    </location>
</feature>
<dbReference type="Proteomes" id="UP000030671">
    <property type="component" value="Unassembled WGS sequence"/>
</dbReference>
<evidence type="ECO:0000313" key="2">
    <source>
        <dbReference type="Proteomes" id="UP000030671"/>
    </source>
</evidence>
<dbReference type="EMBL" id="KI925455">
    <property type="protein sequence ID" value="ETW85616.1"/>
    <property type="molecule type" value="Genomic_DNA"/>
</dbReference>
<dbReference type="CDD" id="cd09272">
    <property type="entry name" value="RNase_HI_RT_Ty1"/>
    <property type="match status" value="1"/>
</dbReference>
<sequence length="101" mass="11372">DAGREIVWMRNLLTELGYFLSEPSILRVNNQSAVAVSKNPEHHGRIKHLDLRFFWLRDQVEAGVIVPAYVPTADNAADILTKAVPPEKVKICYSLMGLEDL</sequence>
<protein>
    <recommendedName>
        <fullName evidence="3">Reverse transcriptase Ty1/copia-type domain-containing protein</fullName>
    </recommendedName>
</protein>
<proteinExistence type="predicted"/>
<dbReference type="eggNOG" id="KOG0017">
    <property type="taxonomic scope" value="Eukaryota"/>
</dbReference>
<dbReference type="STRING" id="747525.W4KKM2"/>
<name>W4KKM2_HETIT</name>
<evidence type="ECO:0008006" key="3">
    <source>
        <dbReference type="Google" id="ProtNLM"/>
    </source>
</evidence>
<keyword evidence="2" id="KW-1185">Reference proteome</keyword>
<organism evidence="1 2">
    <name type="scientific">Heterobasidion irregulare (strain TC 32-1)</name>
    <dbReference type="NCBI Taxonomy" id="747525"/>
    <lineage>
        <taxon>Eukaryota</taxon>
        <taxon>Fungi</taxon>
        <taxon>Dikarya</taxon>
        <taxon>Basidiomycota</taxon>
        <taxon>Agaricomycotina</taxon>
        <taxon>Agaricomycetes</taxon>
        <taxon>Russulales</taxon>
        <taxon>Bondarzewiaceae</taxon>
        <taxon>Heterobasidion</taxon>
        <taxon>Heterobasidion annosum species complex</taxon>
    </lineage>
</organism>
<gene>
    <name evidence="1" type="ORF">HETIRDRAFT_247268</name>
</gene>
<dbReference type="InParanoid" id="W4KKM2"/>
<dbReference type="GeneID" id="20669161"/>
<dbReference type="RefSeq" id="XP_009542456.1">
    <property type="nucleotide sequence ID" value="XM_009544161.1"/>
</dbReference>
<feature type="non-terminal residue" evidence="1">
    <location>
        <position position="1"/>
    </location>
</feature>
<dbReference type="HOGENOM" id="CLU_001650_6_4_1"/>
<accession>W4KKM2</accession>
<dbReference type="AlphaFoldDB" id="W4KKM2"/>
<dbReference type="OrthoDB" id="3245956at2759"/>
<dbReference type="KEGG" id="hir:HETIRDRAFT_247268"/>
<evidence type="ECO:0000313" key="1">
    <source>
        <dbReference type="EMBL" id="ETW85616.1"/>
    </source>
</evidence>